<keyword evidence="3" id="KW-1185">Reference proteome</keyword>
<dbReference type="EMBL" id="VEPZ02001375">
    <property type="protein sequence ID" value="KAE8676670.1"/>
    <property type="molecule type" value="Genomic_DNA"/>
</dbReference>
<evidence type="ECO:0000313" key="2">
    <source>
        <dbReference type="EMBL" id="KAE8676670.1"/>
    </source>
</evidence>
<dbReference type="PANTHER" id="PTHR33824">
    <property type="entry name" value="POLYKETIDE CYCLASE/DEHYDRASE AND LIPID TRANSPORT SUPERFAMILY PROTEIN"/>
    <property type="match status" value="1"/>
</dbReference>
<reference evidence="2" key="1">
    <citation type="submission" date="2019-09" db="EMBL/GenBank/DDBJ databases">
        <title>Draft genome information of white flower Hibiscus syriacus.</title>
        <authorList>
            <person name="Kim Y.-M."/>
        </authorList>
    </citation>
    <scope>NUCLEOTIDE SEQUENCE [LARGE SCALE GENOMIC DNA]</scope>
    <source>
        <strain evidence="2">YM2019G1</strain>
    </source>
</reference>
<sequence>MSSAAISFVSSPNSLSLAHVFRTKTNPIFSCRVPRFRPQSLSSFFIRIPFGSFKKPSFLTSSNRFSPVMKWQDCSVKMEIDVPASVAYNLYSDREAIPNWMPFVSSVKASMHLGSGYFTWILEFSNKPDLSRWFVKYEAFGRSIEYSWLAKNLQPIPNQKIHWTSLEGLGNRGSVRFYPKGPSSCLIVLSISYEVPQLLIPVASLLQPFMENLLKQGMDRFAKFAKSSSSTR</sequence>
<dbReference type="GO" id="GO:0004601">
    <property type="term" value="F:peroxidase activity"/>
    <property type="evidence" value="ECO:0007669"/>
    <property type="project" value="UniProtKB-KW"/>
</dbReference>
<name>A0A6A2Y0N5_HIBSY</name>
<comment type="caution">
    <text evidence="2">The sequence shown here is derived from an EMBL/GenBank/DDBJ whole genome shotgun (WGS) entry which is preliminary data.</text>
</comment>
<dbReference type="Pfam" id="PF03364">
    <property type="entry name" value="Polyketide_cyc"/>
    <property type="match status" value="1"/>
</dbReference>
<organism evidence="2 3">
    <name type="scientific">Hibiscus syriacus</name>
    <name type="common">Rose of Sharon</name>
    <dbReference type="NCBI Taxonomy" id="106335"/>
    <lineage>
        <taxon>Eukaryota</taxon>
        <taxon>Viridiplantae</taxon>
        <taxon>Streptophyta</taxon>
        <taxon>Embryophyta</taxon>
        <taxon>Tracheophyta</taxon>
        <taxon>Spermatophyta</taxon>
        <taxon>Magnoliopsida</taxon>
        <taxon>eudicotyledons</taxon>
        <taxon>Gunneridae</taxon>
        <taxon>Pentapetalae</taxon>
        <taxon>rosids</taxon>
        <taxon>malvids</taxon>
        <taxon>Malvales</taxon>
        <taxon>Malvaceae</taxon>
        <taxon>Malvoideae</taxon>
        <taxon>Hibiscus</taxon>
    </lineage>
</organism>
<protein>
    <submittedName>
        <fullName evidence="2">Peroxidase 5-like</fullName>
    </submittedName>
</protein>
<dbReference type="PANTHER" id="PTHR33824:SF7">
    <property type="entry name" value="POLYKETIDE CYCLASE_DEHYDRASE AND LIPID TRANSPORT SUPERFAMILY PROTEIN"/>
    <property type="match status" value="1"/>
</dbReference>
<dbReference type="CDD" id="cd07817">
    <property type="entry name" value="SRPBCC_8"/>
    <property type="match status" value="1"/>
</dbReference>
<evidence type="ECO:0000259" key="1">
    <source>
        <dbReference type="Pfam" id="PF03364"/>
    </source>
</evidence>
<dbReference type="InterPro" id="IPR005031">
    <property type="entry name" value="COQ10_START"/>
</dbReference>
<dbReference type="InterPro" id="IPR047137">
    <property type="entry name" value="ORF3"/>
</dbReference>
<gene>
    <name evidence="2" type="ORF">F3Y22_tig00111582pilonHSYRG00502</name>
</gene>
<dbReference type="Proteomes" id="UP000436088">
    <property type="component" value="Unassembled WGS sequence"/>
</dbReference>
<feature type="domain" description="Coenzyme Q-binding protein COQ10 START" evidence="1">
    <location>
        <begin position="80"/>
        <end position="221"/>
    </location>
</feature>
<evidence type="ECO:0000313" key="3">
    <source>
        <dbReference type="Proteomes" id="UP000436088"/>
    </source>
</evidence>
<proteinExistence type="predicted"/>
<dbReference type="SUPFAM" id="SSF55961">
    <property type="entry name" value="Bet v1-like"/>
    <property type="match status" value="1"/>
</dbReference>
<dbReference type="Gene3D" id="3.30.530.20">
    <property type="match status" value="1"/>
</dbReference>
<dbReference type="InterPro" id="IPR023393">
    <property type="entry name" value="START-like_dom_sf"/>
</dbReference>
<dbReference type="AlphaFoldDB" id="A0A6A2Y0N5"/>
<accession>A0A6A2Y0N5</accession>